<dbReference type="Pfam" id="PF19065">
    <property type="entry name" value="P8_CR"/>
    <property type="match status" value="1"/>
</dbReference>
<evidence type="ECO:0000259" key="1">
    <source>
        <dbReference type="Pfam" id="PF19065"/>
    </source>
</evidence>
<sequence length="134" mass="15078">MCDRLHLNSLKQTETPLNKLFFSEFNIQIVQKAIRQAFKNKTGVSIDYQNAGDLYAIMRVVFINNAGNHYEKVNEQVRAMNSIVIKTVLPQIQSGVAQYMGYIRDIDTLVVPPDPPANTSTYGMKLDANDKIGV</sequence>
<proteinExistence type="predicted"/>
<feature type="domain" description="Minor capsid protein P8 central region" evidence="1">
    <location>
        <begin position="9"/>
        <end position="130"/>
    </location>
</feature>
<organism evidence="2">
    <name type="scientific">Micromonas commoda virus</name>
    <dbReference type="NCBI Taxonomy" id="3057169"/>
    <lineage>
        <taxon>Viruses</taxon>
        <taxon>Varidnaviria</taxon>
        <taxon>Bamfordvirae</taxon>
        <taxon>Nucleocytoviricota</taxon>
        <taxon>Megaviricetes</taxon>
        <taxon>Algavirales</taxon>
        <taxon>Phycodnaviridae</taxon>
    </lineage>
</organism>
<reference evidence="2" key="1">
    <citation type="submission" date="2024-06" db="EMBL/GenBank/DDBJ databases">
        <title>Evidence of context-dependent and transient costs of resisting viral infection in isolates of the marine microalga Micromonas sp. (class Mamiellophyceae).</title>
        <authorList>
            <person name="Bedi de Silva A."/>
            <person name="Schvarcz C.R."/>
            <person name="Steward G.R."/>
            <person name="Edwards K.F."/>
        </authorList>
    </citation>
    <scope>NUCLEOTIDE SEQUENCE</scope>
    <source>
        <strain evidence="2">McV-KB2</strain>
    </source>
</reference>
<evidence type="ECO:0000313" key="2">
    <source>
        <dbReference type="EMBL" id="XCA47487.1"/>
    </source>
</evidence>
<name>A0AAU7YNH4_9PHYC</name>
<dbReference type="InterPro" id="IPR043916">
    <property type="entry name" value="P8_CR"/>
</dbReference>
<protein>
    <recommendedName>
        <fullName evidence="1">Minor capsid protein P8 central region domain-containing protein</fullName>
    </recommendedName>
</protein>
<accession>A0AAU7YNH4</accession>
<dbReference type="EMBL" id="PP911589">
    <property type="protein sequence ID" value="XCA47487.1"/>
    <property type="molecule type" value="Genomic_DNA"/>
</dbReference>